<feature type="transmembrane region" description="Helical" evidence="5">
    <location>
        <begin position="402"/>
        <end position="421"/>
    </location>
</feature>
<dbReference type="InterPro" id="IPR036259">
    <property type="entry name" value="MFS_trans_sf"/>
</dbReference>
<feature type="transmembrane region" description="Helical" evidence="5">
    <location>
        <begin position="199"/>
        <end position="220"/>
    </location>
</feature>
<name>A0A4Q7JDB3_9PSEU</name>
<dbReference type="GO" id="GO:0022857">
    <property type="term" value="F:transmembrane transporter activity"/>
    <property type="evidence" value="ECO:0007669"/>
    <property type="project" value="InterPro"/>
</dbReference>
<dbReference type="CDD" id="cd17393">
    <property type="entry name" value="MFS_MosC_like"/>
    <property type="match status" value="1"/>
</dbReference>
<proteinExistence type="predicted"/>
<gene>
    <name evidence="6" type="ORF">EWH70_02050</name>
</gene>
<feature type="transmembrane region" description="Helical" evidence="5">
    <location>
        <begin position="135"/>
        <end position="153"/>
    </location>
</feature>
<organism evidence="6 7">
    <name type="scientific">Amycolatopsis suaedae</name>
    <dbReference type="NCBI Taxonomy" id="2510978"/>
    <lineage>
        <taxon>Bacteria</taxon>
        <taxon>Bacillati</taxon>
        <taxon>Actinomycetota</taxon>
        <taxon>Actinomycetes</taxon>
        <taxon>Pseudonocardiales</taxon>
        <taxon>Pseudonocardiaceae</taxon>
        <taxon>Amycolatopsis</taxon>
    </lineage>
</organism>
<evidence type="ECO:0000256" key="1">
    <source>
        <dbReference type="ARBA" id="ARBA00004141"/>
    </source>
</evidence>
<sequence length="439" mass="44477">MSRDPEARQTTFAVAGNLESSRPKIDRRHWGCHIVPRPPAAVRRARLAVLGLFWLCGLICAFWSASLPGINARLRLGETRIGFVLLAVALGAMAFMPLAGRWCDRWSSRRVVRIVAPAAALALFGPALAPSFPVLLAAAVLLGAGLGGLDVAMNAHAVEVEARYGRPIMSTFHGFWSLGSVGGGLTVTAGLHLEIPGSALMIGGSLTAALLFLLPGPALLPHIPAEPAAGQAVRTGTGPPAPVILLLGAVGMCGMISEGAGFNWAALYTGEALGAGPATASLAYTVFSVALTVTRLTADRVRARTGPVTAMRLAGWIAVAGFALVVAAPWLPAGNLLCGFAGWTVVATGLATVVPAIFSAVGSGGAVVGRALSWVTTMAYAGQLGGPAVIGPLADLTSLGTAMFVPAVLALAVAVAGPYAVRRAGEASGGRIPAGGRAC</sequence>
<accession>A0A4Q7JDB3</accession>
<dbReference type="OrthoDB" id="151222at2"/>
<keyword evidence="7" id="KW-1185">Reference proteome</keyword>
<evidence type="ECO:0000256" key="2">
    <source>
        <dbReference type="ARBA" id="ARBA00022692"/>
    </source>
</evidence>
<comment type="caution">
    <text evidence="6">The sequence shown here is derived from an EMBL/GenBank/DDBJ whole genome shotgun (WGS) entry which is preliminary data.</text>
</comment>
<keyword evidence="4 5" id="KW-0472">Membrane</keyword>
<feature type="transmembrane region" description="Helical" evidence="5">
    <location>
        <begin position="79"/>
        <end position="99"/>
    </location>
</feature>
<dbReference type="PANTHER" id="PTHR23514:SF13">
    <property type="entry name" value="INNER MEMBRANE PROTEIN YBJJ"/>
    <property type="match status" value="1"/>
</dbReference>
<feature type="transmembrane region" description="Helical" evidence="5">
    <location>
        <begin position="340"/>
        <end position="359"/>
    </location>
</feature>
<dbReference type="Proteomes" id="UP000292003">
    <property type="component" value="Unassembled WGS sequence"/>
</dbReference>
<feature type="transmembrane region" description="Helical" evidence="5">
    <location>
        <begin position="310"/>
        <end position="328"/>
    </location>
</feature>
<evidence type="ECO:0000256" key="5">
    <source>
        <dbReference type="SAM" id="Phobius"/>
    </source>
</evidence>
<comment type="subcellular location">
    <subcellularLocation>
        <location evidence="1">Membrane</location>
        <topology evidence="1">Multi-pass membrane protein</topology>
    </subcellularLocation>
</comment>
<feature type="transmembrane region" description="Helical" evidence="5">
    <location>
        <begin position="47"/>
        <end position="67"/>
    </location>
</feature>
<evidence type="ECO:0000256" key="3">
    <source>
        <dbReference type="ARBA" id="ARBA00022989"/>
    </source>
</evidence>
<dbReference type="SUPFAM" id="SSF103473">
    <property type="entry name" value="MFS general substrate transporter"/>
    <property type="match status" value="1"/>
</dbReference>
<evidence type="ECO:0000313" key="6">
    <source>
        <dbReference type="EMBL" id="RZQ65881.1"/>
    </source>
</evidence>
<evidence type="ECO:0000313" key="7">
    <source>
        <dbReference type="Proteomes" id="UP000292003"/>
    </source>
</evidence>
<dbReference type="GO" id="GO:0016020">
    <property type="term" value="C:membrane"/>
    <property type="evidence" value="ECO:0007669"/>
    <property type="project" value="UniProtKB-SubCell"/>
</dbReference>
<feature type="transmembrane region" description="Helical" evidence="5">
    <location>
        <begin position="278"/>
        <end position="298"/>
    </location>
</feature>
<feature type="transmembrane region" description="Helical" evidence="5">
    <location>
        <begin position="174"/>
        <end position="193"/>
    </location>
</feature>
<protein>
    <submittedName>
        <fullName evidence="6">MFS transporter</fullName>
    </submittedName>
</protein>
<dbReference type="InterPro" id="IPR011701">
    <property type="entry name" value="MFS"/>
</dbReference>
<feature type="transmembrane region" description="Helical" evidence="5">
    <location>
        <begin position="371"/>
        <end position="390"/>
    </location>
</feature>
<dbReference type="InterPro" id="IPR051788">
    <property type="entry name" value="MFS_Transporter"/>
</dbReference>
<dbReference type="PANTHER" id="PTHR23514">
    <property type="entry name" value="BYPASS OF STOP CODON PROTEIN 6"/>
    <property type="match status" value="1"/>
</dbReference>
<dbReference type="EMBL" id="SFCC01000001">
    <property type="protein sequence ID" value="RZQ65881.1"/>
    <property type="molecule type" value="Genomic_DNA"/>
</dbReference>
<keyword evidence="3 5" id="KW-1133">Transmembrane helix</keyword>
<dbReference type="Gene3D" id="1.20.1250.20">
    <property type="entry name" value="MFS general substrate transporter like domains"/>
    <property type="match status" value="2"/>
</dbReference>
<reference evidence="6 7" key="1">
    <citation type="submission" date="2019-02" db="EMBL/GenBank/DDBJ databases">
        <title>Draft genome sequence of Amycolatopsis sp. 8-3EHSu isolated from roots of Suaeda maritima.</title>
        <authorList>
            <person name="Duangmal K."/>
            <person name="Chantavorakit T."/>
        </authorList>
    </citation>
    <scope>NUCLEOTIDE SEQUENCE [LARGE SCALE GENOMIC DNA]</scope>
    <source>
        <strain evidence="6 7">8-3EHSu</strain>
    </source>
</reference>
<keyword evidence="2 5" id="KW-0812">Transmembrane</keyword>
<feature type="transmembrane region" description="Helical" evidence="5">
    <location>
        <begin position="241"/>
        <end position="266"/>
    </location>
</feature>
<feature type="transmembrane region" description="Helical" evidence="5">
    <location>
        <begin position="111"/>
        <end position="129"/>
    </location>
</feature>
<dbReference type="AlphaFoldDB" id="A0A4Q7JDB3"/>
<dbReference type="Pfam" id="PF07690">
    <property type="entry name" value="MFS_1"/>
    <property type="match status" value="1"/>
</dbReference>
<evidence type="ECO:0000256" key="4">
    <source>
        <dbReference type="ARBA" id="ARBA00023136"/>
    </source>
</evidence>